<feature type="transmembrane region" description="Helical" evidence="4">
    <location>
        <begin position="184"/>
        <end position="206"/>
    </location>
</feature>
<reference evidence="5 6" key="1">
    <citation type="submission" date="2015-08" db="EMBL/GenBank/DDBJ databases">
        <title>Complete genome sequence of Sulfurifustis variabilis.</title>
        <authorList>
            <person name="Miura A."/>
            <person name="Kojima H."/>
            <person name="Fukui M."/>
        </authorList>
    </citation>
    <scope>NUCLEOTIDE SEQUENCE [LARGE SCALE GENOMIC DNA]</scope>
    <source>
        <strain evidence="6">skN76</strain>
    </source>
</reference>
<feature type="transmembrane region" description="Helical" evidence="4">
    <location>
        <begin position="367"/>
        <end position="392"/>
    </location>
</feature>
<sequence>MLERFRPLRIIDPDTLERGLRLVMLEGVAAQIMVVLTGGAFLVAFALELGASPFTIGLLGALQPLTQTLQIPTIYLVERLGWRKLVVVVALALSRAFCFVLAAIPWVVPEPQRIPVFIGALLAYYGLGTVSGVAWNPWLRDLIPENRLGQYMAGRLAWITGIGALLGLAAAGGIDLYQRRFDDLLGVFSLYFAVAGVVGLFGVSVISRVPEPRAEHNPAHPIWRLIAEPLHDANFRQLLRFLASWNFAVNFAAPFFTVYMLRRLGLTMTVILSLTVLSQAINVVFFRIWGRLADRFSYKSTLVEAGPLFIVTFVLWPLTQFGQWPGFTLAALIFIYVLNGMSTAGVQLCTGNLALKLAPKGKATAYLAINALTSGVAATFAPILGGIAATFFEGEEITFVVRWRSTFAGTEGDFVPFTLRGLDFVFLLAFVLGLYSLHRLVTIKEQGEVEKGLVRPELQYQVRKAIDHVSTVDGLRDLFSFPYGRLIEVFNRRRVRRRPGQEPTPTVRH</sequence>
<feature type="transmembrane region" description="Helical" evidence="4">
    <location>
        <begin position="114"/>
        <end position="135"/>
    </location>
</feature>
<feature type="transmembrane region" description="Helical" evidence="4">
    <location>
        <begin position="301"/>
        <end position="319"/>
    </location>
</feature>
<keyword evidence="1 4" id="KW-0812">Transmembrane</keyword>
<proteinExistence type="predicted"/>
<evidence type="ECO:0000256" key="2">
    <source>
        <dbReference type="ARBA" id="ARBA00022989"/>
    </source>
</evidence>
<dbReference type="RefSeq" id="WP_096460804.1">
    <property type="nucleotide sequence ID" value="NZ_AP014936.1"/>
</dbReference>
<dbReference type="OrthoDB" id="9772882at2"/>
<dbReference type="PANTHER" id="PTHR23526">
    <property type="entry name" value="INTEGRAL MEMBRANE TRANSPORT PROTEIN-RELATED"/>
    <property type="match status" value="1"/>
</dbReference>
<feature type="transmembrane region" description="Helical" evidence="4">
    <location>
        <begin position="238"/>
        <end position="260"/>
    </location>
</feature>
<dbReference type="InterPro" id="IPR036259">
    <property type="entry name" value="MFS_trans_sf"/>
</dbReference>
<dbReference type="Gene3D" id="1.20.1250.20">
    <property type="entry name" value="MFS general substrate transporter like domains"/>
    <property type="match status" value="1"/>
</dbReference>
<feature type="transmembrane region" description="Helical" evidence="4">
    <location>
        <begin position="85"/>
        <end position="108"/>
    </location>
</feature>
<keyword evidence="3 4" id="KW-0472">Membrane</keyword>
<dbReference type="SUPFAM" id="SSF103473">
    <property type="entry name" value="MFS general substrate transporter"/>
    <property type="match status" value="1"/>
</dbReference>
<feature type="transmembrane region" description="Helical" evidence="4">
    <location>
        <begin position="266"/>
        <end position="289"/>
    </location>
</feature>
<dbReference type="Proteomes" id="UP000218899">
    <property type="component" value="Chromosome"/>
</dbReference>
<gene>
    <name evidence="5" type="ORF">SVA_1718</name>
</gene>
<feature type="transmembrane region" description="Helical" evidence="4">
    <location>
        <begin position="417"/>
        <end position="437"/>
    </location>
</feature>
<dbReference type="AlphaFoldDB" id="A0A1B4V6R6"/>
<evidence type="ECO:0000313" key="6">
    <source>
        <dbReference type="Proteomes" id="UP000218899"/>
    </source>
</evidence>
<feature type="transmembrane region" description="Helical" evidence="4">
    <location>
        <begin position="156"/>
        <end position="178"/>
    </location>
</feature>
<evidence type="ECO:0000256" key="1">
    <source>
        <dbReference type="ARBA" id="ARBA00022692"/>
    </source>
</evidence>
<keyword evidence="6" id="KW-1185">Reference proteome</keyword>
<evidence type="ECO:0000256" key="4">
    <source>
        <dbReference type="SAM" id="Phobius"/>
    </source>
</evidence>
<protein>
    <submittedName>
        <fullName evidence="5">MFS transporter</fullName>
    </submittedName>
</protein>
<feature type="transmembrane region" description="Helical" evidence="4">
    <location>
        <begin position="331"/>
        <end position="355"/>
    </location>
</feature>
<dbReference type="PANTHER" id="PTHR23526:SF2">
    <property type="entry name" value="MAJOR FACILITATOR SUPERFAMILY (MFS) PROFILE DOMAIN-CONTAINING PROTEIN"/>
    <property type="match status" value="1"/>
</dbReference>
<dbReference type="GO" id="GO:0022857">
    <property type="term" value="F:transmembrane transporter activity"/>
    <property type="evidence" value="ECO:0007669"/>
    <property type="project" value="InterPro"/>
</dbReference>
<keyword evidence="2 4" id="KW-1133">Transmembrane helix</keyword>
<dbReference type="EMBL" id="AP014936">
    <property type="protein sequence ID" value="BAU48272.1"/>
    <property type="molecule type" value="Genomic_DNA"/>
</dbReference>
<dbReference type="KEGG" id="sva:SVA_1718"/>
<dbReference type="InterPro" id="IPR052528">
    <property type="entry name" value="Sugar_transport-like"/>
</dbReference>
<dbReference type="Pfam" id="PF07690">
    <property type="entry name" value="MFS_1"/>
    <property type="match status" value="1"/>
</dbReference>
<dbReference type="InterPro" id="IPR011701">
    <property type="entry name" value="MFS"/>
</dbReference>
<evidence type="ECO:0000313" key="5">
    <source>
        <dbReference type="EMBL" id="BAU48272.1"/>
    </source>
</evidence>
<organism evidence="5 6">
    <name type="scientific">Sulfurifustis variabilis</name>
    <dbReference type="NCBI Taxonomy" id="1675686"/>
    <lineage>
        <taxon>Bacteria</taxon>
        <taxon>Pseudomonadati</taxon>
        <taxon>Pseudomonadota</taxon>
        <taxon>Gammaproteobacteria</taxon>
        <taxon>Acidiferrobacterales</taxon>
        <taxon>Acidiferrobacteraceae</taxon>
        <taxon>Sulfurifustis</taxon>
    </lineage>
</organism>
<evidence type="ECO:0000256" key="3">
    <source>
        <dbReference type="ARBA" id="ARBA00023136"/>
    </source>
</evidence>
<feature type="transmembrane region" description="Helical" evidence="4">
    <location>
        <begin position="20"/>
        <end position="47"/>
    </location>
</feature>
<accession>A0A1B4V6R6</accession>
<name>A0A1B4V6R6_9GAMM</name>